<dbReference type="AlphaFoldDB" id="A0A4P9ZZD2"/>
<reference evidence="12" key="1">
    <citation type="journal article" date="2018" name="Nat. Microbiol.">
        <title>Leveraging single-cell genomics to expand the fungal tree of life.</title>
        <authorList>
            <person name="Ahrendt S.R."/>
            <person name="Quandt C.A."/>
            <person name="Ciobanu D."/>
            <person name="Clum A."/>
            <person name="Salamov A."/>
            <person name="Andreopoulos B."/>
            <person name="Cheng J.F."/>
            <person name="Woyke T."/>
            <person name="Pelin A."/>
            <person name="Henrissat B."/>
            <person name="Reynolds N.K."/>
            <person name="Benny G.L."/>
            <person name="Smith M.E."/>
            <person name="James T.Y."/>
            <person name="Grigoriev I.V."/>
        </authorList>
    </citation>
    <scope>NUCLEOTIDE SEQUENCE [LARGE SCALE GENOMIC DNA]</scope>
    <source>
        <strain evidence="12">RSA 468</strain>
    </source>
</reference>
<feature type="compositionally biased region" description="Basic residues" evidence="9">
    <location>
        <begin position="262"/>
        <end position="271"/>
    </location>
</feature>
<keyword evidence="5" id="KW-0694">RNA-binding</keyword>
<keyword evidence="3" id="KW-0507">mRNA processing</keyword>
<dbReference type="Pfam" id="PF01798">
    <property type="entry name" value="Nop"/>
    <property type="match status" value="1"/>
</dbReference>
<keyword evidence="6" id="KW-0508">mRNA splicing</keyword>
<dbReference type="EMBL" id="ML002298">
    <property type="protein sequence ID" value="RKP39105.1"/>
    <property type="molecule type" value="Genomic_DNA"/>
</dbReference>
<evidence type="ECO:0000256" key="8">
    <source>
        <dbReference type="ARBA" id="ARBA00023274"/>
    </source>
</evidence>
<dbReference type="SUPFAM" id="SSF89124">
    <property type="entry name" value="Nop domain"/>
    <property type="match status" value="1"/>
</dbReference>
<proteinExistence type="inferred from homology"/>
<dbReference type="FunFam" id="1.10.287.4070:FF:000003">
    <property type="entry name" value="U4/U6 small nuclear ribonucleoprotein PRP31"/>
    <property type="match status" value="1"/>
</dbReference>
<comment type="subcellular location">
    <subcellularLocation>
        <location evidence="1">Nucleus</location>
    </subcellularLocation>
</comment>
<dbReference type="GO" id="GO:0046540">
    <property type="term" value="C:U4/U6 x U5 tri-snRNP complex"/>
    <property type="evidence" value="ECO:0007669"/>
    <property type="project" value="InterPro"/>
</dbReference>
<feature type="domain" description="Nop" evidence="10">
    <location>
        <begin position="125"/>
        <end position="244"/>
    </location>
</feature>
<feature type="compositionally biased region" description="Basic and acidic residues" evidence="9">
    <location>
        <begin position="272"/>
        <end position="284"/>
    </location>
</feature>
<dbReference type="InterPro" id="IPR036070">
    <property type="entry name" value="Nop_dom_sf"/>
</dbReference>
<dbReference type="PANTHER" id="PTHR13904">
    <property type="entry name" value="PRE-MRNA SPLICING FACTOR PRP31"/>
    <property type="match status" value="1"/>
</dbReference>
<evidence type="ECO:0000313" key="11">
    <source>
        <dbReference type="EMBL" id="RKP39105.1"/>
    </source>
</evidence>
<dbReference type="InterPro" id="IPR002687">
    <property type="entry name" value="Nop_dom"/>
</dbReference>
<keyword evidence="8" id="KW-0687">Ribonucleoprotein</keyword>
<feature type="non-terminal residue" evidence="11">
    <location>
        <position position="1"/>
    </location>
</feature>
<evidence type="ECO:0000256" key="4">
    <source>
        <dbReference type="ARBA" id="ARBA00022728"/>
    </source>
</evidence>
<protein>
    <recommendedName>
        <fullName evidence="10">Nop domain-containing protein</fullName>
    </recommendedName>
</protein>
<evidence type="ECO:0000256" key="1">
    <source>
        <dbReference type="ARBA" id="ARBA00004123"/>
    </source>
</evidence>
<gene>
    <name evidence="11" type="ORF">BJ085DRAFT_6738</name>
</gene>
<dbReference type="InterPro" id="IPR012976">
    <property type="entry name" value="NOSIC"/>
</dbReference>
<dbReference type="Proteomes" id="UP000268162">
    <property type="component" value="Unassembled WGS sequence"/>
</dbReference>
<evidence type="ECO:0000313" key="12">
    <source>
        <dbReference type="Proteomes" id="UP000268162"/>
    </source>
</evidence>
<evidence type="ECO:0000256" key="5">
    <source>
        <dbReference type="ARBA" id="ARBA00022884"/>
    </source>
</evidence>
<dbReference type="GO" id="GO:0005687">
    <property type="term" value="C:U4 snRNP"/>
    <property type="evidence" value="ECO:0007669"/>
    <property type="project" value="TreeGrafter"/>
</dbReference>
<evidence type="ECO:0000256" key="9">
    <source>
        <dbReference type="SAM" id="MobiDB-lite"/>
    </source>
</evidence>
<dbReference type="PANTHER" id="PTHR13904:SF0">
    <property type="entry name" value="U4_U6 SMALL NUCLEAR RIBONUCLEOPROTEIN PRP31"/>
    <property type="match status" value="1"/>
</dbReference>
<evidence type="ECO:0000259" key="10">
    <source>
        <dbReference type="PROSITE" id="PS51358"/>
    </source>
</evidence>
<organism evidence="11 12">
    <name type="scientific">Dimargaris cristalligena</name>
    <dbReference type="NCBI Taxonomy" id="215637"/>
    <lineage>
        <taxon>Eukaryota</taxon>
        <taxon>Fungi</taxon>
        <taxon>Fungi incertae sedis</taxon>
        <taxon>Zoopagomycota</taxon>
        <taxon>Kickxellomycotina</taxon>
        <taxon>Dimargaritomycetes</taxon>
        <taxon>Dimargaritales</taxon>
        <taxon>Dimargaritaceae</taxon>
        <taxon>Dimargaris</taxon>
    </lineage>
</organism>
<dbReference type="GO" id="GO:0000244">
    <property type="term" value="P:spliceosomal tri-snRNP complex assembly"/>
    <property type="evidence" value="ECO:0007669"/>
    <property type="project" value="InterPro"/>
</dbReference>
<keyword evidence="4" id="KW-0747">Spliceosome</keyword>
<feature type="non-terminal residue" evidence="11">
    <location>
        <position position="331"/>
    </location>
</feature>
<keyword evidence="12" id="KW-1185">Reference proteome</keyword>
<comment type="similarity">
    <text evidence="2">Belongs to the PRP31 family.</text>
</comment>
<keyword evidence="7" id="KW-0539">Nucleus</keyword>
<dbReference type="InterPro" id="IPR019175">
    <property type="entry name" value="Prp31_C"/>
</dbReference>
<dbReference type="STRING" id="215637.A0A4P9ZZD2"/>
<dbReference type="InterPro" id="IPR042239">
    <property type="entry name" value="Nop_C"/>
</dbReference>
<dbReference type="GO" id="GO:0071011">
    <property type="term" value="C:precatalytic spliceosome"/>
    <property type="evidence" value="ECO:0007669"/>
    <property type="project" value="TreeGrafter"/>
</dbReference>
<dbReference type="SMART" id="SM00931">
    <property type="entry name" value="NOSIC"/>
    <property type="match status" value="1"/>
</dbReference>
<evidence type="ECO:0000256" key="2">
    <source>
        <dbReference type="ARBA" id="ARBA00005572"/>
    </source>
</evidence>
<accession>A0A4P9ZZD2</accession>
<dbReference type="GO" id="GO:0003723">
    <property type="term" value="F:RNA binding"/>
    <property type="evidence" value="ECO:0007669"/>
    <property type="project" value="UniProtKB-KW"/>
</dbReference>
<dbReference type="Pfam" id="PF09785">
    <property type="entry name" value="Prp31_C"/>
    <property type="match status" value="1"/>
</dbReference>
<sequence>EQTLITEANALITDMDSEIQNVYQFVRDHYQPKFPGLDSLIAAPMDFIRVVQAIGNTMDITKVNLENILTPSMVMVVTVSATTAKGVSLPEAELQRVREACDMALALDAARSTIVSYIESRLNAIAPNLSAVIGTVTAAKLLAMTGGLAGLCRLPASTVMVLGTRQQRLATGMSKLNNHAKAGHIYHSPEVQSIPTDLRIKALRMLSAKAVLAARIDLNHSYLDGEMGRRMREDVDGKIKVLREPPPSKKVKPLPAPLEAPKKRRGGRRARREKDSRAMSELRKQQNRLAFGETEQEMDYVDEESVGLGMIGQNSNRARIAVPAPQSKGKL</sequence>
<evidence type="ECO:0000256" key="3">
    <source>
        <dbReference type="ARBA" id="ARBA00022664"/>
    </source>
</evidence>
<dbReference type="InterPro" id="IPR027105">
    <property type="entry name" value="Prp31"/>
</dbReference>
<feature type="region of interest" description="Disordered" evidence="9">
    <location>
        <begin position="241"/>
        <end position="296"/>
    </location>
</feature>
<evidence type="ECO:0000256" key="6">
    <source>
        <dbReference type="ARBA" id="ARBA00023187"/>
    </source>
</evidence>
<dbReference type="PROSITE" id="PS51358">
    <property type="entry name" value="NOP"/>
    <property type="match status" value="1"/>
</dbReference>
<dbReference type="Gene3D" id="1.10.246.90">
    <property type="entry name" value="Nop domain"/>
    <property type="match status" value="1"/>
</dbReference>
<name>A0A4P9ZZD2_9FUNG</name>
<evidence type="ECO:0000256" key="7">
    <source>
        <dbReference type="ARBA" id="ARBA00023242"/>
    </source>
</evidence>
<dbReference type="Gene3D" id="1.10.287.4070">
    <property type="match status" value="1"/>
</dbReference>